<feature type="domain" description="Septum site-determining protein MinC N-terminal" evidence="8">
    <location>
        <begin position="7"/>
        <end position="84"/>
    </location>
</feature>
<name>A0A150M9H1_9BACI</name>
<evidence type="ECO:0000256" key="4">
    <source>
        <dbReference type="ARBA" id="ARBA00023306"/>
    </source>
</evidence>
<accession>A0A150M9H1</accession>
<dbReference type="Proteomes" id="UP000075683">
    <property type="component" value="Unassembled WGS sequence"/>
</dbReference>
<evidence type="ECO:0000256" key="3">
    <source>
        <dbReference type="ARBA" id="ARBA00023210"/>
    </source>
</evidence>
<dbReference type="Gene3D" id="2.160.20.70">
    <property type="match status" value="1"/>
</dbReference>
<comment type="caution">
    <text evidence="9">The sequence shown here is derived from an EMBL/GenBank/DDBJ whole genome shotgun (WGS) entry which is preliminary data.</text>
</comment>
<dbReference type="NCBIfam" id="TIGR01222">
    <property type="entry name" value="minC"/>
    <property type="match status" value="1"/>
</dbReference>
<evidence type="ECO:0000313" key="12">
    <source>
        <dbReference type="Proteomes" id="UP000257014"/>
    </source>
</evidence>
<comment type="subunit">
    <text evidence="5 6">Interacts with MinD and FtsZ.</text>
</comment>
<evidence type="ECO:0000313" key="11">
    <source>
        <dbReference type="Proteomes" id="UP000075683"/>
    </source>
</evidence>
<dbReference type="InterPro" id="IPR005526">
    <property type="entry name" value="Septum_form_inhib_MinC_C"/>
</dbReference>
<keyword evidence="4 6" id="KW-0131">Cell cycle</keyword>
<keyword evidence="2 6" id="KW-0132">Cell division</keyword>
<dbReference type="EMBL" id="QEWE01000011">
    <property type="protein sequence ID" value="REJ30263.1"/>
    <property type="molecule type" value="Genomic_DNA"/>
</dbReference>
<dbReference type="InterPro" id="IPR055219">
    <property type="entry name" value="MinC_N_1"/>
</dbReference>
<protein>
    <recommendedName>
        <fullName evidence="6">Probable septum site-determining protein MinC</fullName>
    </recommendedName>
</protein>
<evidence type="ECO:0000256" key="2">
    <source>
        <dbReference type="ARBA" id="ARBA00022618"/>
    </source>
</evidence>
<dbReference type="RefSeq" id="WP_020153842.1">
    <property type="nucleotide sequence ID" value="NZ_JBAIZG010000034.1"/>
</dbReference>
<dbReference type="InterPro" id="IPR016098">
    <property type="entry name" value="CAP/MinC_C"/>
</dbReference>
<dbReference type="Proteomes" id="UP000257014">
    <property type="component" value="Unassembled WGS sequence"/>
</dbReference>
<dbReference type="InterPro" id="IPR036145">
    <property type="entry name" value="MinC_C_sf"/>
</dbReference>
<feature type="domain" description="Septum formation inhibitor MinC C-terminal" evidence="7">
    <location>
        <begin position="106"/>
        <end position="205"/>
    </location>
</feature>
<evidence type="ECO:0000259" key="7">
    <source>
        <dbReference type="Pfam" id="PF03775"/>
    </source>
</evidence>
<evidence type="ECO:0000259" key="8">
    <source>
        <dbReference type="Pfam" id="PF22642"/>
    </source>
</evidence>
<dbReference type="GO" id="GO:0000917">
    <property type="term" value="P:division septum assembly"/>
    <property type="evidence" value="ECO:0007669"/>
    <property type="project" value="UniProtKB-KW"/>
</dbReference>
<keyword evidence="3 6" id="KW-0717">Septation</keyword>
<dbReference type="HAMAP" id="MF_00267">
    <property type="entry name" value="MinC"/>
    <property type="match status" value="1"/>
</dbReference>
<reference evidence="10 12" key="2">
    <citation type="submission" date="2018-03" db="EMBL/GenBank/DDBJ databases">
        <authorList>
            <person name="Keele B.F."/>
        </authorList>
    </citation>
    <scope>NUCLEOTIDE SEQUENCE [LARGE SCALE GENOMIC DNA]</scope>
    <source>
        <strain evidence="10">ZCTH4_d</strain>
    </source>
</reference>
<reference evidence="9 11" key="1">
    <citation type="submission" date="2016-01" db="EMBL/GenBank/DDBJ databases">
        <title>Draft Genome Sequences of Seven Thermophilic Sporeformers Isolated from Foods.</title>
        <authorList>
            <person name="Berendsen E.M."/>
            <person name="Wells-Bennik M.H."/>
            <person name="Krawcyk A.O."/>
            <person name="De Jong A."/>
            <person name="Holsappel S."/>
            <person name="Eijlander R.T."/>
            <person name="Kuipers O.P."/>
        </authorList>
    </citation>
    <scope>NUCLEOTIDE SEQUENCE [LARGE SCALE GENOMIC DNA]</scope>
    <source>
        <strain evidence="9 11">B4135</strain>
    </source>
</reference>
<dbReference type="PANTHER" id="PTHR34108">
    <property type="entry name" value="SEPTUM SITE-DETERMINING PROTEIN MINC"/>
    <property type="match status" value="1"/>
</dbReference>
<proteinExistence type="inferred from homology"/>
<dbReference type="Pfam" id="PF03775">
    <property type="entry name" value="MinC_C"/>
    <property type="match status" value="1"/>
</dbReference>
<evidence type="ECO:0000256" key="1">
    <source>
        <dbReference type="ARBA" id="ARBA00006291"/>
    </source>
</evidence>
<dbReference type="Pfam" id="PF22642">
    <property type="entry name" value="MinC_N_1"/>
    <property type="match status" value="1"/>
</dbReference>
<dbReference type="GO" id="GO:0000902">
    <property type="term" value="P:cell morphogenesis"/>
    <property type="evidence" value="ECO:0007669"/>
    <property type="project" value="InterPro"/>
</dbReference>
<dbReference type="EMBL" id="LQYT01000025">
    <property type="protein sequence ID" value="KYD20975.1"/>
    <property type="molecule type" value="Genomic_DNA"/>
</dbReference>
<comment type="similarity">
    <text evidence="1 6">Belongs to the MinC family.</text>
</comment>
<comment type="function">
    <text evidence="6">Cell division inhibitor that blocks the formation of polar Z ring septums. Rapidly oscillates between the poles of the cell to destabilize FtsZ filaments that have formed before they mature into polar Z rings. Prevents FtsZ polymerization.</text>
</comment>
<dbReference type="Gene3D" id="3.30.160.540">
    <property type="match status" value="1"/>
</dbReference>
<dbReference type="OrthoDB" id="9790810at2"/>
<gene>
    <name evidence="6" type="primary">minC</name>
    <name evidence="9" type="ORF">B4135_0222</name>
    <name evidence="10" type="ORF">C6P37_03900</name>
</gene>
<dbReference type="PANTHER" id="PTHR34108:SF1">
    <property type="entry name" value="SEPTUM SITE-DETERMINING PROTEIN MINC"/>
    <property type="match status" value="1"/>
</dbReference>
<sequence>MIKSQNVMIKGTKDGILLRLDDSCSFQDLMRELEAKLSFQRWEEEESHKISVRVHTGNRYLSEDQREELEKLIRSAKHLIIESIESDVMLKSEWERKKRESEISLVNKIVRSGQILETPGDLLLVGDVNPGGVVRAGGNIFILGALSGTAHAGCYGNSEAVICAAKMNPSQLRISEYVSLASDLAGEHGRETACAFLGPDNEIVIEGLHALKGVRPQLNRFMEGGF</sequence>
<dbReference type="PATRIC" id="fig|301148.3.peg.2505"/>
<dbReference type="STRING" id="301148.B4135_0222"/>
<dbReference type="SUPFAM" id="SSF63848">
    <property type="entry name" value="Cell-division inhibitor MinC, C-terminal domain"/>
    <property type="match status" value="1"/>
</dbReference>
<evidence type="ECO:0000313" key="9">
    <source>
        <dbReference type="EMBL" id="KYD20975.1"/>
    </source>
</evidence>
<organism evidence="9 11">
    <name type="scientific">Caldibacillus debilis</name>
    <dbReference type="NCBI Taxonomy" id="301148"/>
    <lineage>
        <taxon>Bacteria</taxon>
        <taxon>Bacillati</taxon>
        <taxon>Bacillota</taxon>
        <taxon>Bacilli</taxon>
        <taxon>Bacillales</taxon>
        <taxon>Bacillaceae</taxon>
        <taxon>Caldibacillus</taxon>
    </lineage>
</organism>
<evidence type="ECO:0000256" key="5">
    <source>
        <dbReference type="ARBA" id="ARBA00046874"/>
    </source>
</evidence>
<dbReference type="AlphaFoldDB" id="A0A150M9H1"/>
<evidence type="ECO:0000313" key="10">
    <source>
        <dbReference type="EMBL" id="REJ30263.1"/>
    </source>
</evidence>
<evidence type="ECO:0000256" key="6">
    <source>
        <dbReference type="HAMAP-Rule" id="MF_00267"/>
    </source>
</evidence>
<dbReference type="GO" id="GO:1901891">
    <property type="term" value="P:regulation of cell septum assembly"/>
    <property type="evidence" value="ECO:0007669"/>
    <property type="project" value="InterPro"/>
</dbReference>
<dbReference type="InterPro" id="IPR013033">
    <property type="entry name" value="MinC"/>
</dbReference>